<keyword evidence="1" id="KW-0472">Membrane</keyword>
<dbReference type="PANTHER" id="PTHR45228:SF1">
    <property type="entry name" value="CYCLIC DI-GMP PHOSPHODIESTERASE TM_0186"/>
    <property type="match status" value="1"/>
</dbReference>
<dbReference type="SMART" id="SM00471">
    <property type="entry name" value="HDc"/>
    <property type="match status" value="1"/>
</dbReference>
<keyword evidence="1" id="KW-0812">Transmembrane</keyword>
<evidence type="ECO:0000313" key="3">
    <source>
        <dbReference type="EMBL" id="SFH11511.1"/>
    </source>
</evidence>
<dbReference type="EMBL" id="FOOX01000017">
    <property type="protein sequence ID" value="SFH11511.1"/>
    <property type="molecule type" value="Genomic_DNA"/>
</dbReference>
<dbReference type="InterPro" id="IPR003607">
    <property type="entry name" value="HD/PDEase_dom"/>
</dbReference>
<dbReference type="InterPro" id="IPR052020">
    <property type="entry name" value="Cyclic_di-GMP/3'3'-cGAMP_PDE"/>
</dbReference>
<feature type="transmembrane region" description="Helical" evidence="1">
    <location>
        <begin position="137"/>
        <end position="163"/>
    </location>
</feature>
<evidence type="ECO:0000256" key="1">
    <source>
        <dbReference type="SAM" id="Phobius"/>
    </source>
</evidence>
<dbReference type="SUPFAM" id="SSF109604">
    <property type="entry name" value="HD-domain/PDEase-like"/>
    <property type="match status" value="1"/>
</dbReference>
<feature type="transmembrane region" description="Helical" evidence="1">
    <location>
        <begin position="7"/>
        <end position="28"/>
    </location>
</feature>
<organism evidence="3 4">
    <name type="scientific">Desulfotruncus arcticus DSM 17038</name>
    <dbReference type="NCBI Taxonomy" id="1121424"/>
    <lineage>
        <taxon>Bacteria</taxon>
        <taxon>Bacillati</taxon>
        <taxon>Bacillota</taxon>
        <taxon>Clostridia</taxon>
        <taxon>Eubacteriales</taxon>
        <taxon>Desulfallaceae</taxon>
        <taxon>Desulfotruncus</taxon>
    </lineage>
</organism>
<reference evidence="4" key="1">
    <citation type="submission" date="2016-10" db="EMBL/GenBank/DDBJ databases">
        <authorList>
            <person name="Varghese N."/>
            <person name="Submissions S."/>
        </authorList>
    </citation>
    <scope>NUCLEOTIDE SEQUENCE [LARGE SCALE GENOMIC DNA]</scope>
    <source>
        <strain evidence="4">DSM 17038</strain>
    </source>
</reference>
<feature type="transmembrane region" description="Helical" evidence="1">
    <location>
        <begin position="175"/>
        <end position="195"/>
    </location>
</feature>
<dbReference type="InterPro" id="IPR037522">
    <property type="entry name" value="HD_GYP_dom"/>
</dbReference>
<dbReference type="AlphaFoldDB" id="A0A1I2XHH8"/>
<dbReference type="PROSITE" id="PS51832">
    <property type="entry name" value="HD_GYP"/>
    <property type="match status" value="1"/>
</dbReference>
<protein>
    <submittedName>
        <fullName evidence="3">HD domain-containing protein</fullName>
    </submittedName>
</protein>
<feature type="transmembrane region" description="Helical" evidence="1">
    <location>
        <begin position="60"/>
        <end position="78"/>
    </location>
</feature>
<evidence type="ECO:0000313" key="4">
    <source>
        <dbReference type="Proteomes" id="UP000199337"/>
    </source>
</evidence>
<name>A0A1I2XHH8_9FIRM</name>
<keyword evidence="1" id="KW-1133">Transmembrane helix</keyword>
<dbReference type="Pfam" id="PF13487">
    <property type="entry name" value="HD_5"/>
    <property type="match status" value="1"/>
</dbReference>
<dbReference type="Gene3D" id="1.10.3210.10">
    <property type="entry name" value="Hypothetical protein af1432"/>
    <property type="match status" value="1"/>
</dbReference>
<dbReference type="STRING" id="341036.SAMN05660649_03903"/>
<proteinExistence type="predicted"/>
<dbReference type="Proteomes" id="UP000199337">
    <property type="component" value="Unassembled WGS sequence"/>
</dbReference>
<feature type="transmembrane region" description="Helical" evidence="1">
    <location>
        <begin position="201"/>
        <end position="221"/>
    </location>
</feature>
<accession>A0A1I2XHH8</accession>
<gene>
    <name evidence="3" type="ORF">SAMN05660649_03903</name>
</gene>
<dbReference type="CDD" id="cd00077">
    <property type="entry name" value="HDc"/>
    <property type="match status" value="1"/>
</dbReference>
<sequence length="416" mass="46341">MNKQKCLFNLYFSLVSLIGGLIFIYALFKFNSNLLYLYPLWILLFVALEMRPLSLDGKSLVTLGIVFSLAILMIYGTWSSIIATGIGSAVADIIGKRGWQKVIFNSSQYSISLLAAGTIYAKLSPVTDEVFSISHHIIPFVFTATAFVVVNILLVAVIVSLSLKIALLDVIKMDEGMVTLFLISLAPLSLLLVVLYTSEPYSVILILPPLALAYVGFENYLKLSRQTRITFEHLAGIVDRRDNYTSMHSARVAAYAEQIAYAMGLSYGQVENLSMAGRVHDLGKIGVRDSVLLKPGALTDSEFEEMKKHTEIGYYILQPLEMYKEVLANVLYHHERVDGKGYPCGLKYDAIPLGARILAVADSFDAMTSDRLYRKAMSEEQAVQELIDNQGTQFDPQVVEAFIKAWKKEKNTGRDN</sequence>
<keyword evidence="4" id="KW-1185">Reference proteome</keyword>
<evidence type="ECO:0000259" key="2">
    <source>
        <dbReference type="PROSITE" id="PS51832"/>
    </source>
</evidence>
<dbReference type="PANTHER" id="PTHR45228">
    <property type="entry name" value="CYCLIC DI-GMP PHOSPHODIESTERASE TM_0186-RELATED"/>
    <property type="match status" value="1"/>
</dbReference>
<feature type="domain" description="HD-GYP" evidence="2">
    <location>
        <begin position="223"/>
        <end position="416"/>
    </location>
</feature>